<comment type="caution">
    <text evidence="2">The sequence shown here is derived from an EMBL/GenBank/DDBJ whole genome shotgun (WGS) entry which is preliminary data.</text>
</comment>
<dbReference type="Proteomes" id="UP000191518">
    <property type="component" value="Unassembled WGS sequence"/>
</dbReference>
<organism evidence="2 3">
    <name type="scientific">Penicillium vulpinum</name>
    <dbReference type="NCBI Taxonomy" id="29845"/>
    <lineage>
        <taxon>Eukaryota</taxon>
        <taxon>Fungi</taxon>
        <taxon>Dikarya</taxon>
        <taxon>Ascomycota</taxon>
        <taxon>Pezizomycotina</taxon>
        <taxon>Eurotiomycetes</taxon>
        <taxon>Eurotiomycetidae</taxon>
        <taxon>Eurotiales</taxon>
        <taxon>Aspergillaceae</taxon>
        <taxon>Penicillium</taxon>
    </lineage>
</organism>
<sequence>MITLESHTATCGDCWARGDKRVFEQQTCDEADTDGEASEMVMSGCESSTDESVDSSDDEEGYFSAEEFLSPSSYSRPATPQLYYEQHSGLCPVSEDNDFDLTRTCDPVDLASMGKDYRARRYKTSSFQYLSDGTESFVSCEEYLNEGTPAEENFSSGSEENDI</sequence>
<dbReference type="AlphaFoldDB" id="A0A1V6RMY2"/>
<gene>
    <name evidence="2" type="ORF">PENVUL_c038G08485</name>
</gene>
<protein>
    <submittedName>
        <fullName evidence="2">Uncharacterized protein</fullName>
    </submittedName>
</protein>
<feature type="region of interest" description="Disordered" evidence="1">
    <location>
        <begin position="31"/>
        <end position="61"/>
    </location>
</feature>
<feature type="compositionally biased region" description="Acidic residues" evidence="1">
    <location>
        <begin position="48"/>
        <end position="61"/>
    </location>
</feature>
<dbReference type="EMBL" id="MDYP01000038">
    <property type="protein sequence ID" value="OQE02799.1"/>
    <property type="molecule type" value="Genomic_DNA"/>
</dbReference>
<evidence type="ECO:0000313" key="3">
    <source>
        <dbReference type="Proteomes" id="UP000191518"/>
    </source>
</evidence>
<proteinExistence type="predicted"/>
<name>A0A1V6RMY2_9EURO</name>
<evidence type="ECO:0000256" key="1">
    <source>
        <dbReference type="SAM" id="MobiDB-lite"/>
    </source>
</evidence>
<reference evidence="3" key="1">
    <citation type="journal article" date="2017" name="Nat. Microbiol.">
        <title>Global analysis of biosynthetic gene clusters reveals vast potential of secondary metabolite production in Penicillium species.</title>
        <authorList>
            <person name="Nielsen J.C."/>
            <person name="Grijseels S."/>
            <person name="Prigent S."/>
            <person name="Ji B."/>
            <person name="Dainat J."/>
            <person name="Nielsen K.F."/>
            <person name="Frisvad J.C."/>
            <person name="Workman M."/>
            <person name="Nielsen J."/>
        </authorList>
    </citation>
    <scope>NUCLEOTIDE SEQUENCE [LARGE SCALE GENOMIC DNA]</scope>
    <source>
        <strain evidence="3">IBT 29486</strain>
    </source>
</reference>
<keyword evidence="3" id="KW-1185">Reference proteome</keyword>
<accession>A0A1V6RMY2</accession>
<evidence type="ECO:0000313" key="2">
    <source>
        <dbReference type="EMBL" id="OQE02799.1"/>
    </source>
</evidence>